<dbReference type="OrthoDB" id="1917176at2"/>
<proteinExistence type="predicted"/>
<evidence type="ECO:0000313" key="2">
    <source>
        <dbReference type="Proteomes" id="UP000235589"/>
    </source>
</evidence>
<organism evidence="1 2">
    <name type="scientific">Monoglobus pectinilyticus</name>
    <dbReference type="NCBI Taxonomy" id="1981510"/>
    <lineage>
        <taxon>Bacteria</taxon>
        <taxon>Bacillati</taxon>
        <taxon>Bacillota</taxon>
        <taxon>Clostridia</taxon>
        <taxon>Monoglobales</taxon>
        <taxon>Monoglobaceae</taxon>
        <taxon>Monoglobus</taxon>
    </lineage>
</organism>
<sequence>MMKKFICLFLIFLIALPATFSYVYADFLNINQNDKSIRLTGNGTLENPYIITSARELDEIRNNLSAHYKLGNDIDLTE</sequence>
<evidence type="ECO:0000313" key="1">
    <source>
        <dbReference type="EMBL" id="AUO18702.1"/>
    </source>
</evidence>
<gene>
    <name evidence="1" type="ORF">B9O19_00519</name>
</gene>
<accession>A0A2K9P094</accession>
<keyword evidence="2" id="KW-1185">Reference proteome</keyword>
<dbReference type="EMBL" id="CP020991">
    <property type="protein sequence ID" value="AUO18702.1"/>
    <property type="molecule type" value="Genomic_DNA"/>
</dbReference>
<dbReference type="GeneID" id="98061939"/>
<name>A0A2K9P094_9FIRM</name>
<dbReference type="Proteomes" id="UP000235589">
    <property type="component" value="Chromosome"/>
</dbReference>
<dbReference type="RefSeq" id="WP_154058599.1">
    <property type="nucleotide sequence ID" value="NZ_CP020991.1"/>
</dbReference>
<protein>
    <submittedName>
        <fullName evidence="1">Uncharacterized protein</fullName>
    </submittedName>
</protein>
<reference evidence="1 2" key="1">
    <citation type="submission" date="2017-04" db="EMBL/GenBank/DDBJ databases">
        <title>Monoglobus pectinilyticus 14 draft genome.</title>
        <authorList>
            <person name="Kim C."/>
            <person name="Rosendale D.I."/>
            <person name="Kelly W.J."/>
            <person name="Tannock G.W."/>
            <person name="Patchett M.L."/>
            <person name="Jordens J.Z."/>
        </authorList>
    </citation>
    <scope>NUCLEOTIDE SEQUENCE [LARGE SCALE GENOMIC DNA]</scope>
    <source>
        <strain evidence="1 2">14</strain>
    </source>
</reference>
<dbReference type="AlphaFoldDB" id="A0A2K9P094"/>
<dbReference type="KEGG" id="mpec:B9O19_00519"/>